<protein>
    <submittedName>
        <fullName evidence="2 3">Uncharacterized protein</fullName>
    </submittedName>
</protein>
<proteinExistence type="predicted"/>
<evidence type="ECO:0000313" key="4">
    <source>
        <dbReference type="Proteomes" id="UP000006039"/>
    </source>
</evidence>
<dbReference type="VEuPathDB" id="FungiDB:GGTG_04887"/>
<evidence type="ECO:0000313" key="2">
    <source>
        <dbReference type="EMBL" id="EJT79804.1"/>
    </source>
</evidence>
<dbReference type="GeneID" id="20345345"/>
<sequence>MDEVKKAKAKPDVHQNPADTATYRTERSEGSPPQEPPEGRRKQKGGPKGFPPGNYRLSSKNQ</sequence>
<keyword evidence="4" id="KW-1185">Reference proteome</keyword>
<dbReference type="Proteomes" id="UP000006039">
    <property type="component" value="Unassembled WGS sequence"/>
</dbReference>
<reference evidence="3" key="4">
    <citation type="journal article" date="2015" name="G3 (Bethesda)">
        <title>Genome sequences of three phytopathogenic species of the Magnaporthaceae family of fungi.</title>
        <authorList>
            <person name="Okagaki L.H."/>
            <person name="Nunes C.C."/>
            <person name="Sailsbery J."/>
            <person name="Clay B."/>
            <person name="Brown D."/>
            <person name="John T."/>
            <person name="Oh Y."/>
            <person name="Young N."/>
            <person name="Fitzgerald M."/>
            <person name="Haas B.J."/>
            <person name="Zeng Q."/>
            <person name="Young S."/>
            <person name="Adiconis X."/>
            <person name="Fan L."/>
            <person name="Levin J.Z."/>
            <person name="Mitchell T.K."/>
            <person name="Okubara P.A."/>
            <person name="Farman M.L."/>
            <person name="Kohn L.M."/>
            <person name="Birren B."/>
            <person name="Ma L.-J."/>
            <person name="Dean R.A."/>
        </authorList>
    </citation>
    <scope>NUCLEOTIDE SEQUENCE</scope>
    <source>
        <strain evidence="3">R3-111a-1</strain>
    </source>
</reference>
<dbReference type="RefSeq" id="XP_009220949.1">
    <property type="nucleotide sequence ID" value="XM_009222685.1"/>
</dbReference>
<reference evidence="3" key="5">
    <citation type="submission" date="2018-04" db="UniProtKB">
        <authorList>
            <consortium name="EnsemblFungi"/>
        </authorList>
    </citation>
    <scope>IDENTIFICATION</scope>
    <source>
        <strain evidence="3">R3-111a-1</strain>
    </source>
</reference>
<evidence type="ECO:0000313" key="3">
    <source>
        <dbReference type="EnsemblFungi" id="EJT79804"/>
    </source>
</evidence>
<feature type="region of interest" description="Disordered" evidence="1">
    <location>
        <begin position="1"/>
        <end position="62"/>
    </location>
</feature>
<dbReference type="EMBL" id="GL385396">
    <property type="protein sequence ID" value="EJT79804.1"/>
    <property type="molecule type" value="Genomic_DNA"/>
</dbReference>
<feature type="compositionally biased region" description="Basic and acidic residues" evidence="1">
    <location>
        <begin position="1"/>
        <end position="13"/>
    </location>
</feature>
<name>J3NUD1_GAET3</name>
<dbReference type="EnsemblFungi" id="EJT79804">
    <property type="protein sequence ID" value="EJT79804"/>
    <property type="gene ID" value="GGTG_04887"/>
</dbReference>
<reference evidence="2" key="3">
    <citation type="submission" date="2010-09" db="EMBL/GenBank/DDBJ databases">
        <title>Annotation of Gaeumannomyces graminis var. tritici R3-111a-1.</title>
        <authorList>
            <consortium name="The Broad Institute Genome Sequencing Platform"/>
            <person name="Ma L.-J."/>
            <person name="Dead R."/>
            <person name="Young S.K."/>
            <person name="Zeng Q."/>
            <person name="Gargeya S."/>
            <person name="Fitzgerald M."/>
            <person name="Haas B."/>
            <person name="Abouelleil A."/>
            <person name="Alvarado L."/>
            <person name="Arachchi H.M."/>
            <person name="Berlin A."/>
            <person name="Brown A."/>
            <person name="Chapman S.B."/>
            <person name="Chen Z."/>
            <person name="Dunbar C."/>
            <person name="Freedman E."/>
            <person name="Gearin G."/>
            <person name="Gellesch M."/>
            <person name="Goldberg J."/>
            <person name="Griggs A."/>
            <person name="Gujja S."/>
            <person name="Heiman D."/>
            <person name="Howarth C."/>
            <person name="Larson L."/>
            <person name="Lui A."/>
            <person name="MacDonald P.J.P."/>
            <person name="Mehta T."/>
            <person name="Montmayeur A."/>
            <person name="Murphy C."/>
            <person name="Neiman D."/>
            <person name="Pearson M."/>
            <person name="Priest M."/>
            <person name="Roberts A."/>
            <person name="Saif S."/>
            <person name="Shea T."/>
            <person name="Shenoy N."/>
            <person name="Sisk P."/>
            <person name="Stolte C."/>
            <person name="Sykes S."/>
            <person name="Yandava C."/>
            <person name="Wortman J."/>
            <person name="Nusbaum C."/>
            <person name="Birren B."/>
        </authorList>
    </citation>
    <scope>NUCLEOTIDE SEQUENCE</scope>
    <source>
        <strain evidence="2">R3-111a-1</strain>
    </source>
</reference>
<accession>J3NUD1</accession>
<organism evidence="2">
    <name type="scientific">Gaeumannomyces tritici (strain R3-111a-1)</name>
    <name type="common">Wheat and barley take-all root rot fungus</name>
    <name type="synonym">Gaeumannomyces graminis var. tritici</name>
    <dbReference type="NCBI Taxonomy" id="644352"/>
    <lineage>
        <taxon>Eukaryota</taxon>
        <taxon>Fungi</taxon>
        <taxon>Dikarya</taxon>
        <taxon>Ascomycota</taxon>
        <taxon>Pezizomycotina</taxon>
        <taxon>Sordariomycetes</taxon>
        <taxon>Sordariomycetidae</taxon>
        <taxon>Magnaporthales</taxon>
        <taxon>Magnaporthaceae</taxon>
        <taxon>Gaeumannomyces</taxon>
    </lineage>
</organism>
<reference evidence="2" key="2">
    <citation type="submission" date="2010-07" db="EMBL/GenBank/DDBJ databases">
        <authorList>
            <consortium name="The Broad Institute Genome Sequencing Platform"/>
            <consortium name="Broad Institute Genome Sequencing Center for Infectious Disease"/>
            <person name="Ma L.-J."/>
            <person name="Dead R."/>
            <person name="Young S."/>
            <person name="Zeng Q."/>
            <person name="Koehrsen M."/>
            <person name="Alvarado L."/>
            <person name="Berlin A."/>
            <person name="Chapman S.B."/>
            <person name="Chen Z."/>
            <person name="Freedman E."/>
            <person name="Gellesch M."/>
            <person name="Goldberg J."/>
            <person name="Griggs A."/>
            <person name="Gujja S."/>
            <person name="Heilman E.R."/>
            <person name="Heiman D."/>
            <person name="Hepburn T."/>
            <person name="Howarth C."/>
            <person name="Jen D."/>
            <person name="Larson L."/>
            <person name="Mehta T."/>
            <person name="Neiman D."/>
            <person name="Pearson M."/>
            <person name="Roberts A."/>
            <person name="Saif S."/>
            <person name="Shea T."/>
            <person name="Shenoy N."/>
            <person name="Sisk P."/>
            <person name="Stolte C."/>
            <person name="Sykes S."/>
            <person name="Walk T."/>
            <person name="White J."/>
            <person name="Yandava C."/>
            <person name="Haas B."/>
            <person name="Nusbaum C."/>
            <person name="Birren B."/>
        </authorList>
    </citation>
    <scope>NUCLEOTIDE SEQUENCE</scope>
    <source>
        <strain evidence="2">R3-111a-1</strain>
    </source>
</reference>
<evidence type="ECO:0000256" key="1">
    <source>
        <dbReference type="SAM" id="MobiDB-lite"/>
    </source>
</evidence>
<dbReference type="AlphaFoldDB" id="J3NUD1"/>
<gene>
    <name evidence="3" type="primary">20345345</name>
    <name evidence="2" type="ORF">GGTG_04887</name>
</gene>
<dbReference type="HOGENOM" id="CLU_2904311_0_0_1"/>
<reference evidence="4" key="1">
    <citation type="submission" date="2010-07" db="EMBL/GenBank/DDBJ databases">
        <title>The genome sequence of Gaeumannomyces graminis var. tritici strain R3-111a-1.</title>
        <authorList>
            <consortium name="The Broad Institute Genome Sequencing Platform"/>
            <person name="Ma L.-J."/>
            <person name="Dead R."/>
            <person name="Young S."/>
            <person name="Zeng Q."/>
            <person name="Koehrsen M."/>
            <person name="Alvarado L."/>
            <person name="Berlin A."/>
            <person name="Chapman S.B."/>
            <person name="Chen Z."/>
            <person name="Freedman E."/>
            <person name="Gellesch M."/>
            <person name="Goldberg J."/>
            <person name="Griggs A."/>
            <person name="Gujja S."/>
            <person name="Heilman E.R."/>
            <person name="Heiman D."/>
            <person name="Hepburn T."/>
            <person name="Howarth C."/>
            <person name="Jen D."/>
            <person name="Larson L."/>
            <person name="Mehta T."/>
            <person name="Neiman D."/>
            <person name="Pearson M."/>
            <person name="Roberts A."/>
            <person name="Saif S."/>
            <person name="Shea T."/>
            <person name="Shenoy N."/>
            <person name="Sisk P."/>
            <person name="Stolte C."/>
            <person name="Sykes S."/>
            <person name="Walk T."/>
            <person name="White J."/>
            <person name="Yandava C."/>
            <person name="Haas B."/>
            <person name="Nusbaum C."/>
            <person name="Birren B."/>
        </authorList>
    </citation>
    <scope>NUCLEOTIDE SEQUENCE [LARGE SCALE GENOMIC DNA]</scope>
    <source>
        <strain evidence="4">R3-111a-1</strain>
    </source>
</reference>